<dbReference type="EMBL" id="PIPU01000001">
    <property type="protein sequence ID" value="RUO49777.1"/>
    <property type="molecule type" value="Genomic_DNA"/>
</dbReference>
<comment type="similarity">
    <text evidence="2">Belongs to the RseB family.</text>
</comment>
<evidence type="ECO:0000256" key="3">
    <source>
        <dbReference type="ARBA" id="ARBA00022729"/>
    </source>
</evidence>
<dbReference type="InterPro" id="IPR033436">
    <property type="entry name" value="MucB/RseB_C"/>
</dbReference>
<feature type="signal peptide" evidence="5">
    <location>
        <begin position="1"/>
        <end position="22"/>
    </location>
</feature>
<organism evidence="8 9">
    <name type="scientific">Pseudidiomarina donghaiensis</name>
    <dbReference type="NCBI Taxonomy" id="519452"/>
    <lineage>
        <taxon>Bacteria</taxon>
        <taxon>Pseudomonadati</taxon>
        <taxon>Pseudomonadota</taxon>
        <taxon>Gammaproteobacteria</taxon>
        <taxon>Alteromonadales</taxon>
        <taxon>Idiomarinaceae</taxon>
        <taxon>Pseudidiomarina</taxon>
    </lineage>
</organism>
<keyword evidence="3 5" id="KW-0732">Signal</keyword>
<name>A0A432XM57_9GAMM</name>
<dbReference type="STRING" id="519452.SAMN04488139_1081"/>
<comment type="subcellular location">
    <subcellularLocation>
        <location evidence="1">Periplasm</location>
    </subcellularLocation>
</comment>
<gene>
    <name evidence="8" type="ORF">CWE24_04705</name>
</gene>
<dbReference type="PANTHER" id="PTHR38782">
    <property type="match status" value="1"/>
</dbReference>
<evidence type="ECO:0000313" key="9">
    <source>
        <dbReference type="Proteomes" id="UP000286985"/>
    </source>
</evidence>
<keyword evidence="9" id="KW-1185">Reference proteome</keyword>
<proteinExistence type="inferred from homology"/>
<dbReference type="Gene3D" id="2.50.20.10">
    <property type="entry name" value="Lipoprotein localisation LolA/LolB/LppX"/>
    <property type="match status" value="1"/>
</dbReference>
<dbReference type="PIRSF" id="PIRSF005427">
    <property type="entry name" value="RseB"/>
    <property type="match status" value="1"/>
</dbReference>
<evidence type="ECO:0000259" key="6">
    <source>
        <dbReference type="Pfam" id="PF03888"/>
    </source>
</evidence>
<dbReference type="PANTHER" id="PTHR38782:SF1">
    <property type="entry name" value="SIGMA-E FACTOR REGULATORY PROTEIN RSEB"/>
    <property type="match status" value="1"/>
</dbReference>
<feature type="domain" description="MucB/RseB C-terminal" evidence="7">
    <location>
        <begin position="232"/>
        <end position="321"/>
    </location>
</feature>
<dbReference type="AlphaFoldDB" id="A0A432XM57"/>
<dbReference type="InterPro" id="IPR033434">
    <property type="entry name" value="MucB/RseB_N"/>
</dbReference>
<dbReference type="Proteomes" id="UP000286985">
    <property type="component" value="Unassembled WGS sequence"/>
</dbReference>
<reference evidence="9" key="1">
    <citation type="journal article" date="2018" name="Front. Microbiol.">
        <title>Genome-Based Analysis Reveals the Taxonomy and Diversity of the Family Idiomarinaceae.</title>
        <authorList>
            <person name="Liu Y."/>
            <person name="Lai Q."/>
            <person name="Shao Z."/>
        </authorList>
    </citation>
    <scope>NUCLEOTIDE SEQUENCE [LARGE SCALE GENOMIC DNA]</scope>
    <source>
        <strain evidence="9">908033</strain>
    </source>
</reference>
<evidence type="ECO:0000313" key="8">
    <source>
        <dbReference type="EMBL" id="RUO49777.1"/>
    </source>
</evidence>
<dbReference type="InterPro" id="IPR005588">
    <property type="entry name" value="MucB_RseB"/>
</dbReference>
<dbReference type="RefSeq" id="WP_092838524.1">
    <property type="nucleotide sequence ID" value="NZ_FPCF01000001.1"/>
</dbReference>
<dbReference type="InterPro" id="IPR038484">
    <property type="entry name" value="MucB/RseB_C_sf"/>
</dbReference>
<evidence type="ECO:0000259" key="7">
    <source>
        <dbReference type="Pfam" id="PF17188"/>
    </source>
</evidence>
<dbReference type="Pfam" id="PF03888">
    <property type="entry name" value="MucB_RseB"/>
    <property type="match status" value="1"/>
</dbReference>
<dbReference type="GO" id="GO:0032885">
    <property type="term" value="P:regulation of polysaccharide biosynthetic process"/>
    <property type="evidence" value="ECO:0007669"/>
    <property type="project" value="TreeGrafter"/>
</dbReference>
<dbReference type="Gene3D" id="3.30.200.100">
    <property type="entry name" value="MucB/RseB, C-terminal domain"/>
    <property type="match status" value="1"/>
</dbReference>
<dbReference type="GO" id="GO:0045152">
    <property type="term" value="F:antisigma factor binding"/>
    <property type="evidence" value="ECO:0007669"/>
    <property type="project" value="TreeGrafter"/>
</dbReference>
<dbReference type="OrthoDB" id="7067274at2"/>
<protein>
    <submittedName>
        <fullName evidence="8">Negative regulator of sigma E activity</fullName>
    </submittedName>
</protein>
<sequence>MTKYVAAIALWFAAVASFAVPAQTDERAEIAANLGQQWFNRMADALRHLDFEATLVQAQGQRVQPLVWFHGSYDHDTDLELLIYLNGADMRVLRIGEQSYYYSAGGAHAYTLQSNVTFGLIPPAFYNSFSNISQHYQVIASGGMRVTGRNAQYLRLISRDNHRYHYDLWVDRETGMLLKMQMMTPQGEVLEQLQLTSFSVTNELPEPLIDLGQFQQPPRMYGNDDSTPVKFALQPDWLPDGFKQRIASHREVHDTRLPTDYYLFSDGLTEISVYITESQLQNLPSLALQGPDSMVNLRVNGFAVTVVGKVPAETLHMIAERTALKSTMESEE</sequence>
<evidence type="ECO:0000256" key="5">
    <source>
        <dbReference type="SAM" id="SignalP"/>
    </source>
</evidence>
<feature type="domain" description="MucB/RseB N-terminal" evidence="6">
    <location>
        <begin position="36"/>
        <end position="205"/>
    </location>
</feature>
<evidence type="ECO:0000256" key="1">
    <source>
        <dbReference type="ARBA" id="ARBA00004418"/>
    </source>
</evidence>
<evidence type="ECO:0000256" key="2">
    <source>
        <dbReference type="ARBA" id="ARBA00008150"/>
    </source>
</evidence>
<dbReference type="CDD" id="cd16327">
    <property type="entry name" value="RseB"/>
    <property type="match status" value="1"/>
</dbReference>
<comment type="caution">
    <text evidence="8">The sequence shown here is derived from an EMBL/GenBank/DDBJ whole genome shotgun (WGS) entry which is preliminary data.</text>
</comment>
<feature type="chain" id="PRO_5019039003" evidence="5">
    <location>
        <begin position="23"/>
        <end position="332"/>
    </location>
</feature>
<dbReference type="Pfam" id="PF17188">
    <property type="entry name" value="MucB_RseB_C"/>
    <property type="match status" value="1"/>
</dbReference>
<keyword evidence="4" id="KW-0574">Periplasm</keyword>
<dbReference type="GO" id="GO:0030288">
    <property type="term" value="C:outer membrane-bounded periplasmic space"/>
    <property type="evidence" value="ECO:0007669"/>
    <property type="project" value="TreeGrafter"/>
</dbReference>
<accession>A0A432XM57</accession>
<evidence type="ECO:0000256" key="4">
    <source>
        <dbReference type="ARBA" id="ARBA00022764"/>
    </source>
</evidence>